<evidence type="ECO:0000313" key="2">
    <source>
        <dbReference type="EMBL" id="MBB6491500.1"/>
    </source>
</evidence>
<gene>
    <name evidence="2" type="ORF">GGD45_001897</name>
    <name evidence="3" type="ORF">GXW80_05550</name>
</gene>
<keyword evidence="1" id="KW-1133">Transmembrane helix</keyword>
<protein>
    <recommendedName>
        <fullName evidence="6">DUF3592 domain-containing protein</fullName>
    </recommendedName>
</protein>
<accession>A0A6P1C209</accession>
<evidence type="ECO:0000256" key="1">
    <source>
        <dbReference type="SAM" id="Phobius"/>
    </source>
</evidence>
<evidence type="ECO:0000313" key="3">
    <source>
        <dbReference type="EMBL" id="NEV10451.1"/>
    </source>
</evidence>
<dbReference type="EMBL" id="JACHBF010000004">
    <property type="protein sequence ID" value="MBB6491500.1"/>
    <property type="molecule type" value="Genomic_DNA"/>
</dbReference>
<feature type="transmembrane region" description="Helical" evidence="1">
    <location>
        <begin position="6"/>
        <end position="29"/>
    </location>
</feature>
<dbReference type="Proteomes" id="UP000526625">
    <property type="component" value="Unassembled WGS sequence"/>
</dbReference>
<evidence type="ECO:0008006" key="6">
    <source>
        <dbReference type="Google" id="ProtNLM"/>
    </source>
</evidence>
<reference evidence="2 5" key="2">
    <citation type="submission" date="2020-08" db="EMBL/GenBank/DDBJ databases">
        <title>Genomic Encyclopedia of Type Strains, Phase IV (KMG-V): Genome sequencing to study the core and pangenomes of soil and plant-associated prokaryotes.</title>
        <authorList>
            <person name="Whitman W."/>
        </authorList>
    </citation>
    <scope>NUCLEOTIDE SEQUENCE [LARGE SCALE GENOMIC DNA]</scope>
    <source>
        <strain evidence="2 5">SEMIA 4059</strain>
    </source>
</reference>
<proteinExistence type="predicted"/>
<evidence type="ECO:0000313" key="5">
    <source>
        <dbReference type="Proteomes" id="UP000526625"/>
    </source>
</evidence>
<dbReference type="AlphaFoldDB" id="A0A6P1C209"/>
<dbReference type="EMBL" id="JAADZA010000004">
    <property type="protein sequence ID" value="NEV10451.1"/>
    <property type="molecule type" value="Genomic_DNA"/>
</dbReference>
<keyword evidence="1" id="KW-0812">Transmembrane</keyword>
<organism evidence="3 4">
    <name type="scientific">Rhizobium tropici</name>
    <dbReference type="NCBI Taxonomy" id="398"/>
    <lineage>
        <taxon>Bacteria</taxon>
        <taxon>Pseudomonadati</taxon>
        <taxon>Pseudomonadota</taxon>
        <taxon>Alphaproteobacteria</taxon>
        <taxon>Hyphomicrobiales</taxon>
        <taxon>Rhizobiaceae</taxon>
        <taxon>Rhizobium/Agrobacterium group</taxon>
        <taxon>Rhizobium</taxon>
    </lineage>
</organism>
<dbReference type="RefSeq" id="WP_041677717.1">
    <property type="nucleotide sequence ID" value="NZ_JAADZA010000004.1"/>
</dbReference>
<keyword evidence="1" id="KW-0472">Membrane</keyword>
<evidence type="ECO:0000313" key="4">
    <source>
        <dbReference type="Proteomes" id="UP000471190"/>
    </source>
</evidence>
<sequence>MSEGSIWTFIHWLSLLALAVLAVCVRLVYLAKTHGWVEIGGTVVDVRSVLVGEFPTPFIDVEYEYEAKRLTAFDLNTHDGDFDNYLPGRIVTLLIDPEDPANCRVKMPATFVDGILQNFVTGRPMRRDVQSHSMKNLDIVPPDQK</sequence>
<comment type="caution">
    <text evidence="3">The sequence shown here is derived from an EMBL/GenBank/DDBJ whole genome shotgun (WGS) entry which is preliminary data.</text>
</comment>
<reference evidence="3 4" key="1">
    <citation type="submission" date="2020-02" db="EMBL/GenBank/DDBJ databases">
        <title>Draft genome sequence of Rhizobium tropici.</title>
        <authorList>
            <person name="Khayi S."/>
            <person name="Jemo M."/>
        </authorList>
    </citation>
    <scope>NUCLEOTIDE SEQUENCE [LARGE SCALE GENOMIC DNA]</scope>
    <source>
        <strain evidence="3 4">A12</strain>
    </source>
</reference>
<name>A0A6P1C209_RHITR</name>
<dbReference type="Proteomes" id="UP000471190">
    <property type="component" value="Unassembled WGS sequence"/>
</dbReference>
<keyword evidence="5" id="KW-1185">Reference proteome</keyword>